<proteinExistence type="predicted"/>
<evidence type="ECO:0000313" key="3">
    <source>
        <dbReference type="EMBL" id="MBB3150358.1"/>
    </source>
</evidence>
<gene>
    <name evidence="3" type="ORF">FHS16_000390</name>
</gene>
<organism evidence="3 4">
    <name type="scientific">Paenibacillus endophyticus</name>
    <dbReference type="NCBI Taxonomy" id="1294268"/>
    <lineage>
        <taxon>Bacteria</taxon>
        <taxon>Bacillati</taxon>
        <taxon>Bacillota</taxon>
        <taxon>Bacilli</taxon>
        <taxon>Bacillales</taxon>
        <taxon>Paenibacillaceae</taxon>
        <taxon>Paenibacillus</taxon>
    </lineage>
</organism>
<dbReference type="SUPFAM" id="SSF51126">
    <property type="entry name" value="Pectin lyase-like"/>
    <property type="match status" value="2"/>
</dbReference>
<evidence type="ECO:0000313" key="4">
    <source>
        <dbReference type="Proteomes" id="UP000518605"/>
    </source>
</evidence>
<feature type="signal peptide" evidence="1">
    <location>
        <begin position="1"/>
        <end position="20"/>
    </location>
</feature>
<dbReference type="InterPro" id="IPR006626">
    <property type="entry name" value="PbH1"/>
</dbReference>
<keyword evidence="4" id="KW-1185">Reference proteome</keyword>
<dbReference type="SMART" id="SM00710">
    <property type="entry name" value="PbH1"/>
    <property type="match status" value="9"/>
</dbReference>
<evidence type="ECO:0000256" key="1">
    <source>
        <dbReference type="SAM" id="SignalP"/>
    </source>
</evidence>
<accession>A0A7W5C3K6</accession>
<sequence>MYIVKILLTLLLSIPLSLLPAGTNTANAEKAAPESQAYYLIELSKFGIHNDGTHPVETTKGINKALQWAAQNGKTTTSLPPGTYLIDKASQINMVSHMVFELPMDAVLQKETNAKESYTLMYLGYGIDHVTLRGGTYAGDKETHDYSKKEHSYTPGTHEGGYGILTEGAENVTIDGVKAINFTGDGLIIGGKNTLAQDLYEGHFIFGDIDDKGKNVSNSKKIRTKKPLTFANAIFKTETTFELTNAIKLPQNFDIIFYKSNGTFIKKLKKVKIRDLIQIPAGATQFHLVFEQASKKNAYMEFWNRSVSKDVVVKNSEFAYNRRQGITVGGADRVLIENNKLHHIKGTMPQSGIDLEGGFGENGNRNSNVTIRNNHFYDNASYDLILYDGKDAIVEGNHFASKGVIGLAISEPFTGATIKDNHFDGSRIIVAHDAVFIGNKMNDSSTMFNGPNITIDGMTFTDSLFSISASKAFGVSVSNVTINNNGKSDSGLSIWGKPIRLKNVTINGKGKLRVVTGGATEGSVFDNLKVIGFNTDYGLSLPPATYNQCVFEGAASSGKFGSINLTLAGKYVFDGCSFQSPETLNTMLLGDHPKLDVTVKNSKFELLGNAQAISIQSAKNVLLENNTIVAEKLTSNKLEIIRINDYWKRSEKHDILKAAIRGNTIKTNVAAIGISTLYAGTGAPAYLIENNTLYTARLLQKKNDTLKNNSLKP</sequence>
<protein>
    <recommendedName>
        <fullName evidence="2">Right handed beta helix domain-containing protein</fullName>
    </recommendedName>
</protein>
<dbReference type="Proteomes" id="UP000518605">
    <property type="component" value="Unassembled WGS sequence"/>
</dbReference>
<dbReference type="InterPro" id="IPR039448">
    <property type="entry name" value="Beta_helix"/>
</dbReference>
<evidence type="ECO:0000259" key="2">
    <source>
        <dbReference type="Pfam" id="PF13229"/>
    </source>
</evidence>
<dbReference type="Pfam" id="PF13229">
    <property type="entry name" value="Beta_helix"/>
    <property type="match status" value="1"/>
</dbReference>
<feature type="domain" description="Right handed beta helix" evidence="2">
    <location>
        <begin position="309"/>
        <end position="429"/>
    </location>
</feature>
<comment type="caution">
    <text evidence="3">The sequence shown here is derived from an EMBL/GenBank/DDBJ whole genome shotgun (WGS) entry which is preliminary data.</text>
</comment>
<reference evidence="3 4" key="1">
    <citation type="submission" date="2020-08" db="EMBL/GenBank/DDBJ databases">
        <title>Genomic Encyclopedia of Type Strains, Phase III (KMG-III): the genomes of soil and plant-associated and newly described type strains.</title>
        <authorList>
            <person name="Whitman W."/>
        </authorList>
    </citation>
    <scope>NUCLEOTIDE SEQUENCE [LARGE SCALE GENOMIC DNA]</scope>
    <source>
        <strain evidence="3 4">CECT 8234</strain>
    </source>
</reference>
<dbReference type="Gene3D" id="2.160.20.10">
    <property type="entry name" value="Single-stranded right-handed beta-helix, Pectin lyase-like"/>
    <property type="match status" value="3"/>
</dbReference>
<dbReference type="InterPro" id="IPR012334">
    <property type="entry name" value="Pectin_lyas_fold"/>
</dbReference>
<feature type="chain" id="PRO_5038733105" description="Right handed beta helix domain-containing protein" evidence="1">
    <location>
        <begin position="21"/>
        <end position="713"/>
    </location>
</feature>
<dbReference type="RefSeq" id="WP_183558105.1">
    <property type="nucleotide sequence ID" value="NZ_CBCSLB010000001.1"/>
</dbReference>
<keyword evidence="1" id="KW-0732">Signal</keyword>
<dbReference type="EMBL" id="JACHXW010000001">
    <property type="protein sequence ID" value="MBB3150358.1"/>
    <property type="molecule type" value="Genomic_DNA"/>
</dbReference>
<dbReference type="InterPro" id="IPR011050">
    <property type="entry name" value="Pectin_lyase_fold/virulence"/>
</dbReference>
<dbReference type="AlphaFoldDB" id="A0A7W5C3K6"/>
<name>A0A7W5C3K6_9BACL</name>